<dbReference type="AlphaFoldDB" id="A0A7J7JPV2"/>
<dbReference type="Proteomes" id="UP000593567">
    <property type="component" value="Unassembled WGS sequence"/>
</dbReference>
<proteinExistence type="predicted"/>
<protein>
    <submittedName>
        <fullName evidence="1">Uncharacterized protein</fullName>
    </submittedName>
</protein>
<sequence length="83" mass="9237">MTNPALETRSVVADTEKNAELQSQLLSQEYAPPRPLEPSALALHAVLTILPVQEARSAVEVVREIAPHLFSTNWHHFQSILLN</sequence>
<reference evidence="1" key="1">
    <citation type="submission" date="2020-06" db="EMBL/GenBank/DDBJ databases">
        <title>Draft genome of Bugula neritina, a colonial animal packing powerful symbionts and potential medicines.</title>
        <authorList>
            <person name="Rayko M."/>
        </authorList>
    </citation>
    <scope>NUCLEOTIDE SEQUENCE [LARGE SCALE GENOMIC DNA]</scope>
    <source>
        <strain evidence="1">Kwan_BN1</strain>
    </source>
</reference>
<evidence type="ECO:0000313" key="2">
    <source>
        <dbReference type="Proteomes" id="UP000593567"/>
    </source>
</evidence>
<gene>
    <name evidence="1" type="ORF">EB796_013310</name>
</gene>
<dbReference type="EMBL" id="VXIV02001955">
    <property type="protein sequence ID" value="KAF6028370.1"/>
    <property type="molecule type" value="Genomic_DNA"/>
</dbReference>
<comment type="caution">
    <text evidence="1">The sequence shown here is derived from an EMBL/GenBank/DDBJ whole genome shotgun (WGS) entry which is preliminary data.</text>
</comment>
<name>A0A7J7JPV2_BUGNE</name>
<keyword evidence="2" id="KW-1185">Reference proteome</keyword>
<organism evidence="1 2">
    <name type="scientific">Bugula neritina</name>
    <name type="common">Brown bryozoan</name>
    <name type="synonym">Sertularia neritina</name>
    <dbReference type="NCBI Taxonomy" id="10212"/>
    <lineage>
        <taxon>Eukaryota</taxon>
        <taxon>Metazoa</taxon>
        <taxon>Spiralia</taxon>
        <taxon>Lophotrochozoa</taxon>
        <taxon>Bryozoa</taxon>
        <taxon>Gymnolaemata</taxon>
        <taxon>Cheilostomatida</taxon>
        <taxon>Flustrina</taxon>
        <taxon>Buguloidea</taxon>
        <taxon>Bugulidae</taxon>
        <taxon>Bugula</taxon>
    </lineage>
</organism>
<evidence type="ECO:0000313" key="1">
    <source>
        <dbReference type="EMBL" id="KAF6028370.1"/>
    </source>
</evidence>
<accession>A0A7J7JPV2</accession>